<evidence type="ECO:0000313" key="3">
    <source>
        <dbReference type="EMBL" id="RZF63765.1"/>
    </source>
</evidence>
<dbReference type="Proteomes" id="UP000292085">
    <property type="component" value="Unassembled WGS sequence"/>
</dbReference>
<feature type="signal peptide" evidence="1">
    <location>
        <begin position="1"/>
        <end position="21"/>
    </location>
</feature>
<organism evidence="3 4">
    <name type="scientific">Sphingomonas populi</name>
    <dbReference type="NCBI Taxonomy" id="2484750"/>
    <lineage>
        <taxon>Bacteria</taxon>
        <taxon>Pseudomonadati</taxon>
        <taxon>Pseudomonadota</taxon>
        <taxon>Alphaproteobacteria</taxon>
        <taxon>Sphingomonadales</taxon>
        <taxon>Sphingomonadaceae</taxon>
        <taxon>Sphingomonas</taxon>
    </lineage>
</organism>
<dbReference type="InterPro" id="IPR012338">
    <property type="entry name" value="Beta-lactam/transpept-like"/>
</dbReference>
<sequence>MIRQIATGAALAAVLVSGALAGQALPVSPSAPASAPAAKTSPLPDTQALFDSYVQSDKMPGIVGAFGAGDLPTVFVSAGRIDDAATAPAAGPDSLWRVYSMTKPITALAAMMLIEQGKIKLDQPVSDFIPAFKTMRVQISPDSLASKPAASPITIRELLTHTAGLGYTIVTRGPLLDAYEKAGITPFTADAKSEAKMRLTRPKTLEDFANKVATLPLIAEPGTKWSYSIGLDVMGRVIEVASGMPFDRFLQTRIFTPLGMTSTYFTVPASEAKRLATGYVWIGDGRIPLDRGESSVFLQPPSFPYGGAGLVTSARDYDRFTHLLQDGGALGGVRLIKPETAALMMSNLLPPGVTYRDAPAGSGGTSGGPATVGFGAGGSVNLVDVPGHAGKGTYAWGGAAGTIFWVDPARHFRGTVMVNYLPNDKWPIRSDVAKALRADLARYR</sequence>
<dbReference type="PANTHER" id="PTHR43283">
    <property type="entry name" value="BETA-LACTAMASE-RELATED"/>
    <property type="match status" value="1"/>
</dbReference>
<feature type="chain" id="PRO_5021002557" evidence="1">
    <location>
        <begin position="22"/>
        <end position="444"/>
    </location>
</feature>
<proteinExistence type="predicted"/>
<keyword evidence="3" id="KW-0378">Hydrolase</keyword>
<keyword evidence="4" id="KW-1185">Reference proteome</keyword>
<name>A0A4Q6XV01_9SPHN</name>
<feature type="domain" description="Beta-lactamase-related" evidence="2">
    <location>
        <begin position="47"/>
        <end position="424"/>
    </location>
</feature>
<dbReference type="SUPFAM" id="SSF56601">
    <property type="entry name" value="beta-lactamase/transpeptidase-like"/>
    <property type="match status" value="1"/>
</dbReference>
<dbReference type="GO" id="GO:0016787">
    <property type="term" value="F:hydrolase activity"/>
    <property type="evidence" value="ECO:0007669"/>
    <property type="project" value="UniProtKB-KW"/>
</dbReference>
<keyword evidence="1" id="KW-0732">Signal</keyword>
<evidence type="ECO:0000259" key="2">
    <source>
        <dbReference type="Pfam" id="PF00144"/>
    </source>
</evidence>
<protein>
    <submittedName>
        <fullName evidence="3">Class A beta-lactamase-related serine hydrolase</fullName>
    </submittedName>
</protein>
<dbReference type="EMBL" id="SGIS01000021">
    <property type="protein sequence ID" value="RZF63765.1"/>
    <property type="molecule type" value="Genomic_DNA"/>
</dbReference>
<dbReference type="AlphaFoldDB" id="A0A4Q6XV01"/>
<dbReference type="PANTHER" id="PTHR43283:SF3">
    <property type="entry name" value="BETA-LACTAMASE FAMILY PROTEIN (AFU_ORTHOLOGUE AFUA_5G07500)"/>
    <property type="match status" value="1"/>
</dbReference>
<dbReference type="InterPro" id="IPR050789">
    <property type="entry name" value="Diverse_Enzym_Activities"/>
</dbReference>
<dbReference type="OrthoDB" id="9808046at2"/>
<dbReference type="Gene3D" id="3.40.710.10">
    <property type="entry name" value="DD-peptidase/beta-lactamase superfamily"/>
    <property type="match status" value="1"/>
</dbReference>
<evidence type="ECO:0000313" key="4">
    <source>
        <dbReference type="Proteomes" id="UP000292085"/>
    </source>
</evidence>
<gene>
    <name evidence="3" type="ORF">EWE75_14110</name>
</gene>
<dbReference type="RefSeq" id="WP_130158568.1">
    <property type="nucleotide sequence ID" value="NZ_SGIS01000021.1"/>
</dbReference>
<reference evidence="3 4" key="1">
    <citation type="submission" date="2019-02" db="EMBL/GenBank/DDBJ databases">
        <authorList>
            <person name="Li Y."/>
        </authorList>
    </citation>
    <scope>NUCLEOTIDE SEQUENCE [LARGE SCALE GENOMIC DNA]</scope>
    <source>
        <strain evidence="3 4">3-7</strain>
    </source>
</reference>
<dbReference type="InterPro" id="IPR001466">
    <property type="entry name" value="Beta-lactam-related"/>
</dbReference>
<evidence type="ECO:0000256" key="1">
    <source>
        <dbReference type="SAM" id="SignalP"/>
    </source>
</evidence>
<dbReference type="Pfam" id="PF00144">
    <property type="entry name" value="Beta-lactamase"/>
    <property type="match status" value="1"/>
</dbReference>
<accession>A0A4Q6XV01</accession>
<comment type="caution">
    <text evidence="3">The sequence shown here is derived from an EMBL/GenBank/DDBJ whole genome shotgun (WGS) entry which is preliminary data.</text>
</comment>